<dbReference type="eggNOG" id="COG3328">
    <property type="taxonomic scope" value="Bacteria"/>
</dbReference>
<evidence type="ECO:0000313" key="7">
    <source>
        <dbReference type="EMBL" id="EJZ84231.1"/>
    </source>
</evidence>
<dbReference type="GO" id="GO:0006313">
    <property type="term" value="P:DNA transposition"/>
    <property type="evidence" value="ECO:0007669"/>
    <property type="project" value="UniProtKB-UniRule"/>
</dbReference>
<comment type="similarity">
    <text evidence="2 6">Belongs to the transposase mutator family.</text>
</comment>
<dbReference type="GO" id="GO:0003677">
    <property type="term" value="F:DNA binding"/>
    <property type="evidence" value="ECO:0007669"/>
    <property type="project" value="UniProtKB-UniRule"/>
</dbReference>
<reference evidence="7 8" key="1">
    <citation type="submission" date="2012-08" db="EMBL/GenBank/DDBJ databases">
        <title>The Genome Sequence of Slackia piriformis YIT 12062.</title>
        <authorList>
            <consortium name="The Broad Institute Genome Sequencing Platform"/>
            <person name="Earl A."/>
            <person name="Ward D."/>
            <person name="Feldgarden M."/>
            <person name="Gevers D."/>
            <person name="Morotomi M."/>
            <person name="Walker B."/>
            <person name="Young S.K."/>
            <person name="Zeng Q."/>
            <person name="Gargeya S."/>
            <person name="Fitzgerald M."/>
            <person name="Haas B."/>
            <person name="Abouelleil A."/>
            <person name="Alvarado L."/>
            <person name="Arachchi H.M."/>
            <person name="Berlin A.M."/>
            <person name="Chapman S.B."/>
            <person name="Goldberg J."/>
            <person name="Griggs A."/>
            <person name="Gujja S."/>
            <person name="Hansen M."/>
            <person name="Howarth C."/>
            <person name="Imamovic A."/>
            <person name="Larimer J."/>
            <person name="McCowen C."/>
            <person name="Montmayeur A."/>
            <person name="Murphy C."/>
            <person name="Neiman D."/>
            <person name="Pearson M."/>
            <person name="Priest M."/>
            <person name="Roberts A."/>
            <person name="Saif S."/>
            <person name="Shea T."/>
            <person name="Sisk P."/>
            <person name="Sykes S."/>
            <person name="Wortman J."/>
            <person name="Nusbaum C."/>
            <person name="Birren B."/>
        </authorList>
    </citation>
    <scope>NUCLEOTIDE SEQUENCE [LARGE SCALE GENOMIC DNA]</scope>
    <source>
        <strain evidence="7 8">YIT 12062</strain>
    </source>
</reference>
<sequence>MTSDAHEGLRRAIAECFPSAAWQRRIVHLERNACSLLGSKRRRKAAGKIMQAVFAESEPASVRAAYHAATDAIGGFSGEAAELLGEAEADALAYLDFPAEHRRRIRTNNAQERTNREIKRRTRAAQVLPSMEPMIRPVGAVMAEADEDWSVRRCMATMDALETPLPPEPPIDDETRSRAERLVLVAMETAGIGPKAA</sequence>
<organism evidence="7 8">
    <name type="scientific">Slackia piriformis YIT 12062</name>
    <dbReference type="NCBI Taxonomy" id="742818"/>
    <lineage>
        <taxon>Bacteria</taxon>
        <taxon>Bacillati</taxon>
        <taxon>Actinomycetota</taxon>
        <taxon>Coriobacteriia</taxon>
        <taxon>Eggerthellales</taxon>
        <taxon>Eggerthellaceae</taxon>
        <taxon>Slackia</taxon>
    </lineage>
</organism>
<protein>
    <recommendedName>
        <fullName evidence="6">Mutator family transposase</fullName>
    </recommendedName>
</protein>
<comment type="function">
    <text evidence="1 6">Required for the transposition of the insertion element.</text>
</comment>
<gene>
    <name evidence="7" type="ORF">HMPREF9451_00540</name>
</gene>
<proteinExistence type="inferred from homology"/>
<evidence type="ECO:0000256" key="4">
    <source>
        <dbReference type="ARBA" id="ARBA00023125"/>
    </source>
</evidence>
<keyword evidence="6" id="KW-0814">Transposable element</keyword>
<dbReference type="Pfam" id="PF00872">
    <property type="entry name" value="Transposase_mut"/>
    <property type="match status" value="1"/>
</dbReference>
<evidence type="ECO:0000256" key="1">
    <source>
        <dbReference type="ARBA" id="ARBA00002190"/>
    </source>
</evidence>
<keyword evidence="4 6" id="KW-0238">DNA-binding</keyword>
<dbReference type="PATRIC" id="fig|742818.3.peg.587"/>
<dbReference type="InterPro" id="IPR001207">
    <property type="entry name" value="Transposase_mutator"/>
</dbReference>
<name>K0YL54_9ACTN</name>
<dbReference type="Proteomes" id="UP000006069">
    <property type="component" value="Unassembled WGS sequence"/>
</dbReference>
<evidence type="ECO:0000313" key="8">
    <source>
        <dbReference type="Proteomes" id="UP000006069"/>
    </source>
</evidence>
<keyword evidence="8" id="KW-1185">Reference proteome</keyword>
<keyword evidence="5 6" id="KW-0233">DNA recombination</keyword>
<accession>K0YL54</accession>
<dbReference type="PANTHER" id="PTHR33217:SF7">
    <property type="entry name" value="TRANSPOSASE FOR INSERTION SEQUENCE ELEMENT IS1081"/>
    <property type="match status" value="1"/>
</dbReference>
<evidence type="ECO:0000256" key="3">
    <source>
        <dbReference type="ARBA" id="ARBA00022578"/>
    </source>
</evidence>
<keyword evidence="3 6" id="KW-0815">Transposition</keyword>
<comment type="caution">
    <text evidence="7">The sequence shown here is derived from an EMBL/GenBank/DDBJ whole genome shotgun (WGS) entry which is preliminary data.</text>
</comment>
<evidence type="ECO:0000256" key="5">
    <source>
        <dbReference type="ARBA" id="ARBA00023172"/>
    </source>
</evidence>
<dbReference type="GO" id="GO:0004803">
    <property type="term" value="F:transposase activity"/>
    <property type="evidence" value="ECO:0007669"/>
    <property type="project" value="UniProtKB-UniRule"/>
</dbReference>
<evidence type="ECO:0000256" key="2">
    <source>
        <dbReference type="ARBA" id="ARBA00010961"/>
    </source>
</evidence>
<dbReference type="AlphaFoldDB" id="K0YL54"/>
<dbReference type="EMBL" id="ADMD01000002">
    <property type="protein sequence ID" value="EJZ84231.1"/>
    <property type="molecule type" value="Genomic_DNA"/>
</dbReference>
<dbReference type="HOGENOM" id="CLU_036805_8_2_11"/>
<dbReference type="PANTHER" id="PTHR33217">
    <property type="entry name" value="TRANSPOSASE FOR INSERTION SEQUENCE ELEMENT IS1081"/>
    <property type="match status" value="1"/>
</dbReference>
<evidence type="ECO:0000256" key="6">
    <source>
        <dbReference type="RuleBase" id="RU365089"/>
    </source>
</evidence>
<dbReference type="InParanoid" id="K0YL54"/>